<comment type="subcellular location">
    <subcellularLocation>
        <location evidence="1">Endomembrane system</location>
        <topology evidence="1">Multi-pass membrane protein</topology>
    </subcellularLocation>
</comment>
<evidence type="ECO:0000256" key="6">
    <source>
        <dbReference type="ARBA" id="ARBA00022989"/>
    </source>
</evidence>
<evidence type="ECO:0000256" key="2">
    <source>
        <dbReference type="ARBA" id="ARBA00022448"/>
    </source>
</evidence>
<keyword evidence="7" id="KW-0406">Ion transport</keyword>
<feature type="transmembrane region" description="Helical" evidence="9">
    <location>
        <begin position="42"/>
        <end position="62"/>
    </location>
</feature>
<dbReference type="PANTHER" id="PTHR11878:SF76">
    <property type="entry name" value="CALX-BETA DOMAIN-CONTAINING PROTEIN"/>
    <property type="match status" value="1"/>
</dbReference>
<evidence type="ECO:0000256" key="4">
    <source>
        <dbReference type="ARBA" id="ARBA00022568"/>
    </source>
</evidence>
<evidence type="ECO:0000313" key="11">
    <source>
        <dbReference type="Proteomes" id="UP000695022"/>
    </source>
</evidence>
<dbReference type="Gene3D" id="1.20.1420.30">
    <property type="entry name" value="NCX, central ion-binding region"/>
    <property type="match status" value="1"/>
</dbReference>
<gene>
    <name evidence="12" type="primary">LOC106809483</name>
</gene>
<organism evidence="11 12">
    <name type="scientific">Priapulus caudatus</name>
    <name type="common">Priapulid worm</name>
    <dbReference type="NCBI Taxonomy" id="37621"/>
    <lineage>
        <taxon>Eukaryota</taxon>
        <taxon>Metazoa</taxon>
        <taxon>Ecdysozoa</taxon>
        <taxon>Scalidophora</taxon>
        <taxon>Priapulida</taxon>
        <taxon>Priapulimorpha</taxon>
        <taxon>Priapulimorphida</taxon>
        <taxon>Priapulidae</taxon>
        <taxon>Priapulus</taxon>
    </lineage>
</organism>
<dbReference type="PANTHER" id="PTHR11878">
    <property type="entry name" value="SODIUM/CALCIUM EXCHANGER"/>
    <property type="match status" value="1"/>
</dbReference>
<keyword evidence="8 9" id="KW-0472">Membrane</keyword>
<evidence type="ECO:0000256" key="5">
    <source>
        <dbReference type="ARBA" id="ARBA00022692"/>
    </source>
</evidence>
<name>A0ABM1E787_PRICU</name>
<evidence type="ECO:0000256" key="1">
    <source>
        <dbReference type="ARBA" id="ARBA00004127"/>
    </source>
</evidence>
<protein>
    <submittedName>
        <fullName evidence="12">Sodium/calcium exchanger 1-like</fullName>
    </submittedName>
</protein>
<evidence type="ECO:0000256" key="9">
    <source>
        <dbReference type="SAM" id="Phobius"/>
    </source>
</evidence>
<keyword evidence="2" id="KW-0813">Transport</keyword>
<feature type="transmembrane region" description="Helical" evidence="9">
    <location>
        <begin position="170"/>
        <end position="187"/>
    </location>
</feature>
<dbReference type="InterPro" id="IPR004837">
    <property type="entry name" value="NaCa_Exmemb"/>
</dbReference>
<proteinExistence type="predicted"/>
<feature type="non-terminal residue" evidence="12">
    <location>
        <position position="242"/>
    </location>
</feature>
<feature type="transmembrane region" description="Helical" evidence="9">
    <location>
        <begin position="137"/>
        <end position="158"/>
    </location>
</feature>
<keyword evidence="4" id="KW-0109">Calcium transport</keyword>
<accession>A0ABM1E787</accession>
<feature type="transmembrane region" description="Helical" evidence="9">
    <location>
        <begin position="199"/>
        <end position="219"/>
    </location>
</feature>
<evidence type="ECO:0000313" key="12">
    <source>
        <dbReference type="RefSeq" id="XP_014668058.1"/>
    </source>
</evidence>
<evidence type="ECO:0000256" key="3">
    <source>
        <dbReference type="ARBA" id="ARBA00022449"/>
    </source>
</evidence>
<evidence type="ECO:0000259" key="10">
    <source>
        <dbReference type="Pfam" id="PF01699"/>
    </source>
</evidence>
<keyword evidence="4" id="KW-0106">Calcium</keyword>
<evidence type="ECO:0000256" key="8">
    <source>
        <dbReference type="ARBA" id="ARBA00023136"/>
    </source>
</evidence>
<reference evidence="12" key="1">
    <citation type="submission" date="2025-08" db="UniProtKB">
        <authorList>
            <consortium name="RefSeq"/>
        </authorList>
    </citation>
    <scope>IDENTIFICATION</scope>
</reference>
<keyword evidence="6 9" id="KW-1133">Transmembrane helix</keyword>
<dbReference type="InterPro" id="IPR044880">
    <property type="entry name" value="NCX_ion-bd_dom_sf"/>
</dbReference>
<dbReference type="GeneID" id="106809483"/>
<sequence length="242" mass="26731">MENFSMEMRYDVGDCPNYNCSAKGLLLPIICEYTWTPATRAALYLIGLFYSFLGVAIVADIFMCSIEMITSKTTKIKVAIPNTNETEEVEVKVWNGTVANLTLMALGLQRSLNLFLLLSIIEIVGNDFQAGQLGPGTIVGSAAFNLLVIIAVCVAVIPDDEGRRINHVKVFFVTAFSSLFAYIWLYIILSVNTKGVVDVWEAILTLMFFPILVIIAYVADRDFCGRKVSVTMSALELGIKIE</sequence>
<evidence type="ECO:0000256" key="7">
    <source>
        <dbReference type="ARBA" id="ARBA00023065"/>
    </source>
</evidence>
<feature type="domain" description="Sodium/calcium exchanger membrane region" evidence="10">
    <location>
        <begin position="44"/>
        <end position="217"/>
    </location>
</feature>
<dbReference type="InterPro" id="IPR051171">
    <property type="entry name" value="CaCA"/>
</dbReference>
<keyword evidence="11" id="KW-1185">Reference proteome</keyword>
<dbReference type="RefSeq" id="XP_014668058.1">
    <property type="nucleotide sequence ID" value="XM_014812572.1"/>
</dbReference>
<keyword evidence="3" id="KW-0050">Antiport</keyword>
<keyword evidence="5 9" id="KW-0812">Transmembrane</keyword>
<dbReference type="Proteomes" id="UP000695022">
    <property type="component" value="Unplaced"/>
</dbReference>
<dbReference type="Pfam" id="PF01699">
    <property type="entry name" value="Na_Ca_ex"/>
    <property type="match status" value="1"/>
</dbReference>